<protein>
    <recommendedName>
        <fullName evidence="6">ABC transmembrane type-1 domain-containing protein</fullName>
    </recommendedName>
</protein>
<dbReference type="AlphaFoldDB" id="A0A4V6A0G7"/>
<evidence type="ECO:0000313" key="7">
    <source>
        <dbReference type="EMBL" id="TKR71415.1"/>
    </source>
</evidence>
<dbReference type="PANTHER" id="PTHR24222">
    <property type="entry name" value="ABC TRANSPORTER B FAMILY"/>
    <property type="match status" value="1"/>
</dbReference>
<name>A0A4V6A0G7_POPAL</name>
<keyword evidence="2 5" id="KW-0812">Transmembrane</keyword>
<dbReference type="InterPro" id="IPR036640">
    <property type="entry name" value="ABC1_TM_sf"/>
</dbReference>
<organism evidence="7">
    <name type="scientific">Populus alba</name>
    <name type="common">White poplar</name>
    <dbReference type="NCBI Taxonomy" id="43335"/>
    <lineage>
        <taxon>Eukaryota</taxon>
        <taxon>Viridiplantae</taxon>
        <taxon>Streptophyta</taxon>
        <taxon>Embryophyta</taxon>
        <taxon>Tracheophyta</taxon>
        <taxon>Spermatophyta</taxon>
        <taxon>Magnoliopsida</taxon>
        <taxon>eudicotyledons</taxon>
        <taxon>Gunneridae</taxon>
        <taxon>Pentapetalae</taxon>
        <taxon>rosids</taxon>
        <taxon>fabids</taxon>
        <taxon>Malpighiales</taxon>
        <taxon>Salicaceae</taxon>
        <taxon>Saliceae</taxon>
        <taxon>Populus</taxon>
    </lineage>
</organism>
<reference evidence="7" key="1">
    <citation type="submission" date="2018-10" db="EMBL/GenBank/DDBJ databases">
        <title>Population genomic analysis revealed the cold adaptation of white poplar.</title>
        <authorList>
            <person name="Liu Y.-J."/>
        </authorList>
    </citation>
    <scope>NUCLEOTIDE SEQUENCE [LARGE SCALE GENOMIC DNA]</scope>
    <source>
        <strain evidence="7">PAL-ZL1</strain>
    </source>
</reference>
<dbReference type="Gene3D" id="1.20.1560.10">
    <property type="entry name" value="ABC transporter type 1, transmembrane domain"/>
    <property type="match status" value="1"/>
</dbReference>
<keyword evidence="3 5" id="KW-1133">Transmembrane helix</keyword>
<feature type="transmembrane region" description="Helical" evidence="5">
    <location>
        <begin position="224"/>
        <end position="242"/>
    </location>
</feature>
<evidence type="ECO:0000256" key="4">
    <source>
        <dbReference type="ARBA" id="ARBA00023136"/>
    </source>
</evidence>
<evidence type="ECO:0000256" key="2">
    <source>
        <dbReference type="ARBA" id="ARBA00022692"/>
    </source>
</evidence>
<dbReference type="PANTHER" id="PTHR24222:SF83">
    <property type="entry name" value="ABC TRANSPORTER B FAMILY MEMBER 19"/>
    <property type="match status" value="1"/>
</dbReference>
<feature type="transmembrane region" description="Helical" evidence="5">
    <location>
        <begin position="106"/>
        <end position="126"/>
    </location>
</feature>
<dbReference type="SUPFAM" id="SSF90123">
    <property type="entry name" value="ABC transporter transmembrane region"/>
    <property type="match status" value="1"/>
</dbReference>
<dbReference type="InterPro" id="IPR039421">
    <property type="entry name" value="Type_1_exporter"/>
</dbReference>
<evidence type="ECO:0000256" key="1">
    <source>
        <dbReference type="ARBA" id="ARBA00004141"/>
    </source>
</evidence>
<dbReference type="GO" id="GO:0140359">
    <property type="term" value="F:ABC-type transporter activity"/>
    <property type="evidence" value="ECO:0007669"/>
    <property type="project" value="InterPro"/>
</dbReference>
<feature type="domain" description="ABC transmembrane type-1" evidence="6">
    <location>
        <begin position="107"/>
        <end position="250"/>
    </location>
</feature>
<dbReference type="InterPro" id="IPR027417">
    <property type="entry name" value="P-loop_NTPase"/>
</dbReference>
<dbReference type="GO" id="GO:0005524">
    <property type="term" value="F:ATP binding"/>
    <property type="evidence" value="ECO:0007669"/>
    <property type="project" value="InterPro"/>
</dbReference>
<dbReference type="InterPro" id="IPR011527">
    <property type="entry name" value="ABC1_TM_dom"/>
</dbReference>
<proteinExistence type="predicted"/>
<evidence type="ECO:0000256" key="5">
    <source>
        <dbReference type="SAM" id="Phobius"/>
    </source>
</evidence>
<evidence type="ECO:0000259" key="6">
    <source>
        <dbReference type="PROSITE" id="PS50929"/>
    </source>
</evidence>
<evidence type="ECO:0000256" key="3">
    <source>
        <dbReference type="ARBA" id="ARBA00022989"/>
    </source>
</evidence>
<dbReference type="EMBL" id="RCHU01001183">
    <property type="protein sequence ID" value="TKR71415.1"/>
    <property type="molecule type" value="Genomic_DNA"/>
</dbReference>
<feature type="transmembrane region" description="Helical" evidence="5">
    <location>
        <begin position="186"/>
        <end position="212"/>
    </location>
</feature>
<comment type="caution">
    <text evidence="7">The sequence shown here is derived from an EMBL/GenBank/DDBJ whole genome shotgun (WGS) entry which is preliminary data.</text>
</comment>
<accession>A0A4V6A0G7</accession>
<gene>
    <name evidence="7" type="ORF">D5086_0000301890</name>
</gene>
<dbReference type="Pfam" id="PF00664">
    <property type="entry name" value="ABC_membrane"/>
    <property type="match status" value="1"/>
</dbReference>
<keyword evidence="4 5" id="KW-0472">Membrane</keyword>
<comment type="subcellular location">
    <subcellularLocation>
        <location evidence="1">Membrane</location>
        <topology evidence="1">Multi-pass membrane protein</topology>
    </subcellularLocation>
</comment>
<dbReference type="PROSITE" id="PS50929">
    <property type="entry name" value="ABC_TM1F"/>
    <property type="match status" value="1"/>
</dbReference>
<dbReference type="Gene3D" id="3.40.50.300">
    <property type="entry name" value="P-loop containing nucleotide triphosphate hydrolases"/>
    <property type="match status" value="1"/>
</dbReference>
<dbReference type="STRING" id="43335.A0A4V6A0G7"/>
<sequence length="321" mass="34821">MLKMSPKPQDLVIDVEENKSSKDINVVDVENEKKKDRKIINKPLPFHKLLSYTDAVDWSLMPLGTSGSIIHGTAQLIGDLLLGKALNAFGSNIGDDAAMVKALDNVLALLSLLVVPMILVIGATYTKKMNTVSTVKLLYLSEATSMVEQTVSQIKTVFAFVGESYAIKTFSESMAKQLSKSKVEALIKGVVIGTFQTVTFCSWALIIWVAAVVVTAKRAHGGDVLAAIMSILLGVISLTFAAPDMQIFNQTKAAGNEVFEVIQRKPLITNDSKGKTLNRMDGNIDIRDVHFAYIPIPAGRTDTQGIFFVNSIWKNGCVGGK</sequence>
<dbReference type="GO" id="GO:0005886">
    <property type="term" value="C:plasma membrane"/>
    <property type="evidence" value="ECO:0007669"/>
    <property type="project" value="TreeGrafter"/>
</dbReference>